<dbReference type="RefSeq" id="WP_152499820.1">
    <property type="nucleotide sequence ID" value="NZ_CP120863.1"/>
</dbReference>
<gene>
    <name evidence="3" type="ORF">K1718_04660</name>
</gene>
<keyword evidence="4" id="KW-1185">Reference proteome</keyword>
<evidence type="ECO:0000313" key="4">
    <source>
        <dbReference type="Proteomes" id="UP001209803"/>
    </source>
</evidence>
<dbReference type="EMBL" id="CP120863">
    <property type="protein sequence ID" value="WFE90643.1"/>
    <property type="molecule type" value="Genomic_DNA"/>
</dbReference>
<name>A0ABY8F577_9HYPH</name>
<accession>A0ABY8F577</accession>
<dbReference type="InterPro" id="IPR022584">
    <property type="entry name" value="DUF2937"/>
</dbReference>
<keyword evidence="1" id="KW-0812">Transmembrane</keyword>
<dbReference type="Proteomes" id="UP001209803">
    <property type="component" value="Chromosome"/>
</dbReference>
<proteinExistence type="predicted"/>
<organism evidence="3 4">
    <name type="scientific">Roseibium porphyridii</name>
    <dbReference type="NCBI Taxonomy" id="2866279"/>
    <lineage>
        <taxon>Bacteria</taxon>
        <taxon>Pseudomonadati</taxon>
        <taxon>Pseudomonadota</taxon>
        <taxon>Alphaproteobacteria</taxon>
        <taxon>Hyphomicrobiales</taxon>
        <taxon>Stappiaceae</taxon>
        <taxon>Roseibium</taxon>
    </lineage>
</organism>
<feature type="chain" id="PRO_5045268947" evidence="2">
    <location>
        <begin position="19"/>
        <end position="169"/>
    </location>
</feature>
<dbReference type="Pfam" id="PF11157">
    <property type="entry name" value="DUF2937"/>
    <property type="match status" value="1"/>
</dbReference>
<keyword evidence="1" id="KW-0472">Membrane</keyword>
<keyword evidence="1" id="KW-1133">Transmembrane helix</keyword>
<evidence type="ECO:0000313" key="3">
    <source>
        <dbReference type="EMBL" id="WFE90643.1"/>
    </source>
</evidence>
<feature type="transmembrane region" description="Helical" evidence="1">
    <location>
        <begin position="132"/>
        <end position="152"/>
    </location>
</feature>
<evidence type="ECO:0000256" key="1">
    <source>
        <dbReference type="SAM" id="Phobius"/>
    </source>
</evidence>
<feature type="signal peptide" evidence="2">
    <location>
        <begin position="1"/>
        <end position="18"/>
    </location>
</feature>
<evidence type="ECO:0000256" key="2">
    <source>
        <dbReference type="SAM" id="SignalP"/>
    </source>
</evidence>
<sequence>MMRIFMLVVMVMSGTATSQLPEFSQQYRQRLGGAIDALEEILADFNRDASAHGLTSAEAIARQQSSEDPFVRARGDSMLNAEIRLSRLKEQEVDLQNAGPIERLVIFTRGFDPQLAQATAEDYEPAVPVTTAGFASAGVGALIGFLVLRVLAGVLRLGRRRRTVSDERV</sequence>
<protein>
    <submittedName>
        <fullName evidence="3">DUF2937 family protein</fullName>
    </submittedName>
</protein>
<reference evidence="3 4" key="1">
    <citation type="submission" date="2023-03" db="EMBL/GenBank/DDBJ databases">
        <title>Roseibium porphyridii sp. nov. and Roseibium rhodosorbium sp. nov. isolated from marine algae, Porphyridium cruentum and Rhodosorus marinus, respectively.</title>
        <authorList>
            <person name="Lee M.W."/>
            <person name="Choi B.J."/>
            <person name="Lee J.K."/>
            <person name="Choi D.G."/>
            <person name="Baek J.H."/>
            <person name="Bayburt H."/>
            <person name="Kim J.M."/>
            <person name="Han D.M."/>
            <person name="Kim K.H."/>
            <person name="Jeon C.O."/>
        </authorList>
    </citation>
    <scope>NUCLEOTIDE SEQUENCE [LARGE SCALE GENOMIC DNA]</scope>
    <source>
        <strain evidence="3 4">KMA01</strain>
    </source>
</reference>
<keyword evidence="2" id="KW-0732">Signal</keyword>